<dbReference type="PATRIC" id="fig|1280951.3.peg.1374"/>
<dbReference type="InterPro" id="IPR038532">
    <property type="entry name" value="NDUFS4-like_sf"/>
</dbReference>
<dbReference type="RefSeq" id="WP_011647563.1">
    <property type="nucleotide sequence ID" value="NZ_ARYI01000004.1"/>
</dbReference>
<protein>
    <submittedName>
        <fullName evidence="8">Putative NADH-quinone oxidoreductase</fullName>
    </submittedName>
</protein>
<evidence type="ECO:0000256" key="1">
    <source>
        <dbReference type="ARBA" id="ARBA00004370"/>
    </source>
</evidence>
<name>A0A059FXM5_9PROT</name>
<keyword evidence="9" id="KW-1185">Reference proteome</keyword>
<dbReference type="EMBL" id="ARYI01000004">
    <property type="protein sequence ID" value="KCZ95357.1"/>
    <property type="molecule type" value="Genomic_DNA"/>
</dbReference>
<evidence type="ECO:0000256" key="2">
    <source>
        <dbReference type="ARBA" id="ARBA00022448"/>
    </source>
</evidence>
<evidence type="ECO:0000256" key="5">
    <source>
        <dbReference type="ARBA" id="ARBA00022982"/>
    </source>
</evidence>
<comment type="caution">
    <text evidence="8">The sequence shown here is derived from an EMBL/GenBank/DDBJ whole genome shotgun (WGS) entry which is preliminary data.</text>
</comment>
<feature type="region of interest" description="Disordered" evidence="7">
    <location>
        <begin position="1"/>
        <end position="20"/>
    </location>
</feature>
<reference evidence="8 9" key="1">
    <citation type="submission" date="2013-04" db="EMBL/GenBank/DDBJ databases">
        <title>Hyphomonas hirschiana VP5 Genome Sequencing.</title>
        <authorList>
            <person name="Lai Q."/>
            <person name="Shao Z."/>
        </authorList>
    </citation>
    <scope>NUCLEOTIDE SEQUENCE [LARGE SCALE GENOMIC DNA]</scope>
    <source>
        <strain evidence="8 9">VP5</strain>
    </source>
</reference>
<evidence type="ECO:0000313" key="9">
    <source>
        <dbReference type="Proteomes" id="UP000025061"/>
    </source>
</evidence>
<keyword evidence="3" id="KW-0679">Respiratory chain</keyword>
<dbReference type="PANTHER" id="PTHR12219:SF8">
    <property type="entry name" value="NADH DEHYDROGENASE [UBIQUINONE] IRON-SULFUR PROTEIN 4, MITOCHONDRIAL"/>
    <property type="match status" value="1"/>
</dbReference>
<organism evidence="8 9">
    <name type="scientific">Hyphomonas hirschiana VP5</name>
    <dbReference type="NCBI Taxonomy" id="1280951"/>
    <lineage>
        <taxon>Bacteria</taxon>
        <taxon>Pseudomonadati</taxon>
        <taxon>Pseudomonadota</taxon>
        <taxon>Alphaproteobacteria</taxon>
        <taxon>Hyphomonadales</taxon>
        <taxon>Hyphomonadaceae</taxon>
        <taxon>Hyphomonas</taxon>
    </lineage>
</organism>
<dbReference type="Proteomes" id="UP000025061">
    <property type="component" value="Unassembled WGS sequence"/>
</dbReference>
<dbReference type="PANTHER" id="PTHR12219">
    <property type="entry name" value="NADH-UBIQUINONE OXIDOREDUCTASE"/>
    <property type="match status" value="1"/>
</dbReference>
<sequence length="102" mass="11991">MEARIYRPAKSAMQSGRGNTKEWTLELVNPDAHRRPDPLMGWTSIDDTSGQIRLQFDTREQAIAYAEREGLNFRVEEPRERKRLVKSYAENFSADRKQPWTH</sequence>
<dbReference type="OrthoDB" id="9799572at2"/>
<dbReference type="GO" id="GO:0022900">
    <property type="term" value="P:electron transport chain"/>
    <property type="evidence" value="ECO:0007669"/>
    <property type="project" value="InterPro"/>
</dbReference>
<dbReference type="AlphaFoldDB" id="A0A059FXM5"/>
<dbReference type="Gene3D" id="3.30.160.190">
    <property type="entry name" value="atu1810 like domain"/>
    <property type="match status" value="1"/>
</dbReference>
<evidence type="ECO:0000256" key="7">
    <source>
        <dbReference type="SAM" id="MobiDB-lite"/>
    </source>
</evidence>
<evidence type="ECO:0000256" key="4">
    <source>
        <dbReference type="ARBA" id="ARBA00022946"/>
    </source>
</evidence>
<keyword evidence="2" id="KW-0813">Transport</keyword>
<proteinExistence type="predicted"/>
<accession>A0A059FXM5</accession>
<evidence type="ECO:0000313" key="8">
    <source>
        <dbReference type="EMBL" id="KCZ95357.1"/>
    </source>
</evidence>
<dbReference type="GO" id="GO:0016020">
    <property type="term" value="C:membrane"/>
    <property type="evidence" value="ECO:0007669"/>
    <property type="project" value="UniProtKB-SubCell"/>
</dbReference>
<keyword evidence="5" id="KW-0249">Electron transport</keyword>
<dbReference type="Pfam" id="PF04800">
    <property type="entry name" value="NDUS4"/>
    <property type="match status" value="1"/>
</dbReference>
<evidence type="ECO:0000256" key="6">
    <source>
        <dbReference type="ARBA" id="ARBA00023136"/>
    </source>
</evidence>
<comment type="subcellular location">
    <subcellularLocation>
        <location evidence="1">Membrane</location>
    </subcellularLocation>
</comment>
<keyword evidence="6" id="KW-0472">Membrane</keyword>
<evidence type="ECO:0000256" key="3">
    <source>
        <dbReference type="ARBA" id="ARBA00022660"/>
    </source>
</evidence>
<keyword evidence="4" id="KW-0809">Transit peptide</keyword>
<dbReference type="InterPro" id="IPR006885">
    <property type="entry name" value="NADH_UbQ_FeS_4_mit-like"/>
</dbReference>
<gene>
    <name evidence="8" type="ORF">HHI_06789</name>
</gene>